<protein>
    <recommendedName>
        <fullName evidence="4">Class III signal peptide-containing protein</fullName>
    </recommendedName>
</protein>
<comment type="caution">
    <text evidence="2">The sequence shown here is derived from an EMBL/GenBank/DDBJ whole genome shotgun (WGS) entry which is preliminary data.</text>
</comment>
<sequence>MVNLNFVSLKSKFFSLKLDMLIFDESGQSSAELILLIGGMIVIVLIAMSFYKSYILSIGDEISSNELNNINKSIESIHSKF</sequence>
<proteinExistence type="predicted"/>
<evidence type="ECO:0000313" key="3">
    <source>
        <dbReference type="Proteomes" id="UP000191661"/>
    </source>
</evidence>
<evidence type="ECO:0000313" key="2">
    <source>
        <dbReference type="EMBL" id="OQD58519.1"/>
    </source>
</evidence>
<keyword evidence="1" id="KW-0812">Transmembrane</keyword>
<dbReference type="EMBL" id="JXMW01000013">
    <property type="protein sequence ID" value="OQD58519.1"/>
    <property type="molecule type" value="Genomic_DNA"/>
</dbReference>
<keyword evidence="1" id="KW-0472">Membrane</keyword>
<dbReference type="Proteomes" id="UP000191661">
    <property type="component" value="Unassembled WGS sequence"/>
</dbReference>
<keyword evidence="1" id="KW-1133">Transmembrane helix</keyword>
<reference evidence="2 3" key="1">
    <citation type="submission" date="2014-12" db="EMBL/GenBank/DDBJ databases">
        <title>Genome sequence of Methanobrevibacter arboriphilicus DH1, DSM1125.</title>
        <authorList>
            <person name="Poehlein A."/>
            <person name="Thauer R.K."/>
            <person name="Seedorf H."/>
            <person name="Daniel R."/>
        </authorList>
    </citation>
    <scope>NUCLEOTIDE SEQUENCE [LARGE SCALE GENOMIC DNA]</scope>
    <source>
        <strain evidence="2 3">DH1</strain>
    </source>
</reference>
<keyword evidence="3" id="KW-1185">Reference proteome</keyword>
<organism evidence="2 3">
    <name type="scientific">Methanobrevibacter arboriphilus JCM 13429 = DSM 1125</name>
    <dbReference type="NCBI Taxonomy" id="1300164"/>
    <lineage>
        <taxon>Archaea</taxon>
        <taxon>Methanobacteriati</taxon>
        <taxon>Methanobacteriota</taxon>
        <taxon>Methanomada group</taxon>
        <taxon>Methanobacteria</taxon>
        <taxon>Methanobacteriales</taxon>
        <taxon>Methanobacteriaceae</taxon>
        <taxon>Methanobrevibacter</taxon>
    </lineage>
</organism>
<accession>A0A1V6N1E8</accession>
<name>A0A1V6N1E8_METAZ</name>
<evidence type="ECO:0000256" key="1">
    <source>
        <dbReference type="SAM" id="Phobius"/>
    </source>
</evidence>
<dbReference type="AlphaFoldDB" id="A0A1V6N1E8"/>
<dbReference type="RefSeq" id="WP_080460605.1">
    <property type="nucleotide sequence ID" value="NZ_BBET01000028.1"/>
</dbReference>
<feature type="transmembrane region" description="Helical" evidence="1">
    <location>
        <begin position="33"/>
        <end position="51"/>
    </location>
</feature>
<evidence type="ECO:0008006" key="4">
    <source>
        <dbReference type="Google" id="ProtNLM"/>
    </source>
</evidence>
<gene>
    <name evidence="2" type="ORF">MBBAR_13c00180</name>
</gene>